<dbReference type="EMBL" id="DYUZ01000031">
    <property type="protein sequence ID" value="HJG37912.1"/>
    <property type="molecule type" value="Genomic_DNA"/>
</dbReference>
<name>A0A921IXL2_9ACTN</name>
<gene>
    <name evidence="2" type="ORF">K8V70_08660</name>
</gene>
<evidence type="ECO:0000259" key="1">
    <source>
        <dbReference type="Pfam" id="PF03235"/>
    </source>
</evidence>
<dbReference type="PANTHER" id="PTHR39639">
    <property type="entry name" value="CHROMOSOME 16, WHOLE GENOME SHOTGUN SEQUENCE"/>
    <property type="match status" value="1"/>
</dbReference>
<reference evidence="2" key="2">
    <citation type="submission" date="2021-09" db="EMBL/GenBank/DDBJ databases">
        <authorList>
            <person name="Gilroy R."/>
        </authorList>
    </citation>
    <scope>NUCLEOTIDE SEQUENCE</scope>
    <source>
        <strain evidence="2">ChiHjej13B12-9602</strain>
    </source>
</reference>
<dbReference type="PANTHER" id="PTHR39639:SF1">
    <property type="entry name" value="DUF262 DOMAIN-CONTAINING PROTEIN"/>
    <property type="match status" value="1"/>
</dbReference>
<reference evidence="2" key="1">
    <citation type="journal article" date="2021" name="PeerJ">
        <title>Extensive microbial diversity within the chicken gut microbiome revealed by metagenomics and culture.</title>
        <authorList>
            <person name="Gilroy R."/>
            <person name="Ravi A."/>
            <person name="Getino M."/>
            <person name="Pursley I."/>
            <person name="Horton D.L."/>
            <person name="Alikhan N.F."/>
            <person name="Baker D."/>
            <person name="Gharbi K."/>
            <person name="Hall N."/>
            <person name="Watson M."/>
            <person name="Adriaenssens E.M."/>
            <person name="Foster-Nyarko E."/>
            <person name="Jarju S."/>
            <person name="Secka A."/>
            <person name="Antonio M."/>
            <person name="Oren A."/>
            <person name="Chaudhuri R.R."/>
            <person name="La Ragione R."/>
            <person name="Hildebrand F."/>
            <person name="Pallen M.J."/>
        </authorList>
    </citation>
    <scope>NUCLEOTIDE SEQUENCE</scope>
    <source>
        <strain evidence="2">ChiHjej13B12-9602</strain>
    </source>
</reference>
<accession>A0A921IXL2</accession>
<dbReference type="Proteomes" id="UP000753256">
    <property type="component" value="Unassembled WGS sequence"/>
</dbReference>
<evidence type="ECO:0000313" key="3">
    <source>
        <dbReference type="Proteomes" id="UP000753256"/>
    </source>
</evidence>
<dbReference type="RefSeq" id="WP_273191016.1">
    <property type="nucleotide sequence ID" value="NZ_DYUZ01000031.1"/>
</dbReference>
<organism evidence="2 3">
    <name type="scientific">Enorma phocaeensis</name>
    <dbReference type="NCBI Taxonomy" id="1871019"/>
    <lineage>
        <taxon>Bacteria</taxon>
        <taxon>Bacillati</taxon>
        <taxon>Actinomycetota</taxon>
        <taxon>Coriobacteriia</taxon>
        <taxon>Coriobacteriales</taxon>
        <taxon>Coriobacteriaceae</taxon>
        <taxon>Enorma</taxon>
    </lineage>
</organism>
<feature type="domain" description="GmrSD restriction endonucleases N-terminal" evidence="1">
    <location>
        <begin position="36"/>
        <end position="173"/>
    </location>
</feature>
<evidence type="ECO:0000313" key="2">
    <source>
        <dbReference type="EMBL" id="HJG37912.1"/>
    </source>
</evidence>
<comment type="caution">
    <text evidence="2">The sequence shown here is derived from an EMBL/GenBank/DDBJ whole genome shotgun (WGS) entry which is preliminary data.</text>
</comment>
<protein>
    <submittedName>
        <fullName evidence="2">DUF262 domain-containing protein</fullName>
    </submittedName>
</protein>
<proteinExistence type="predicted"/>
<dbReference type="InterPro" id="IPR004919">
    <property type="entry name" value="GmrSD_N"/>
</dbReference>
<sequence length="352" mass="40585">MSDNVDVASEISEQIRVKKQEVRFSTREYVAEYLIDKFKEEEFFIPFEYQRNFVWTDKDCSYFIESVLIGLPIPYMFFADTDDGRTEIVDGAQRMNALAIFANDDLKLTDLNILTSVNGKTFSELPIEVQRRFSNSSFRVVYLEEGTTVEVRQEIFRRINSSGKQLRSQEIRRGSMDGGFSDLVKRLSHNSLFRELAPLSETARKHYEDMELVTRFFAYYDGYPDYDGYRDRVASYLDSYTQAMNERFDAPNDLSQQYTDCFIKMLTYVKESLGPLGFRKSPTGKSTPHARFEAIAVGVAVALSQNPGLSTQDMSWVNEDEFLNLVRSDSANVKAKLKARIDYVVNKLLGNR</sequence>
<dbReference type="Pfam" id="PF03235">
    <property type="entry name" value="GmrSD_N"/>
    <property type="match status" value="1"/>
</dbReference>
<dbReference type="AlphaFoldDB" id="A0A921IXL2"/>